<dbReference type="FunFam" id="1.10.287.2620:FF:000002">
    <property type="entry name" value="Dynein heavy chain 2, axonemal"/>
    <property type="match status" value="1"/>
</dbReference>
<keyword evidence="9" id="KW-0505">Motor protein</keyword>
<dbReference type="InterPro" id="IPR026983">
    <property type="entry name" value="DHC"/>
</dbReference>
<evidence type="ECO:0000256" key="10">
    <source>
        <dbReference type="ARBA" id="ARBA00023212"/>
    </source>
</evidence>
<evidence type="ECO:0000256" key="9">
    <source>
        <dbReference type="ARBA" id="ARBA00023175"/>
    </source>
</evidence>
<sequence length="234" mass="26857">MSSEFHASRQTWLNGPFLELKGGAIEGLVTEWWKASYKLSKSLVDDAPGSAEVALTLRERTEEFKAYLPVIQSLASPALQERHWEKLRHTIGFEESEEELTLQLLLDRGITQHLETIQEIGTFAEKEYSLQKNLSAMIAEWEKVEFQTAPYRETGTYLLRSTDDIVAQLDDHLVKTQTMRGSPYIKSIEKDYALWRKTMEDTVADPTFLTVIAMDKLLAKFQRANEKLDEIQKG</sequence>
<dbReference type="GO" id="GO:0005930">
    <property type="term" value="C:axoneme"/>
    <property type="evidence" value="ECO:0007669"/>
    <property type="project" value="UniProtKB-SubCell"/>
</dbReference>
<keyword evidence="11" id="KW-0966">Cell projection</keyword>
<organism evidence="13 14">
    <name type="scientific">Phytophthora palmivora</name>
    <dbReference type="NCBI Taxonomy" id="4796"/>
    <lineage>
        <taxon>Eukaryota</taxon>
        <taxon>Sar</taxon>
        <taxon>Stramenopiles</taxon>
        <taxon>Oomycota</taxon>
        <taxon>Peronosporomycetes</taxon>
        <taxon>Peronosporales</taxon>
        <taxon>Peronosporaceae</taxon>
        <taxon>Phytophthora</taxon>
    </lineage>
</organism>
<dbReference type="Gene3D" id="1.20.140.100">
    <property type="entry name" value="Dynein heavy chain, N-terminal domain 2"/>
    <property type="match status" value="1"/>
</dbReference>
<dbReference type="GO" id="GO:0005524">
    <property type="term" value="F:ATP binding"/>
    <property type="evidence" value="ECO:0007669"/>
    <property type="project" value="UniProtKB-KW"/>
</dbReference>
<dbReference type="Gene3D" id="1.10.287.2620">
    <property type="match status" value="1"/>
</dbReference>
<evidence type="ECO:0000313" key="13">
    <source>
        <dbReference type="EMBL" id="POM60837.1"/>
    </source>
</evidence>
<evidence type="ECO:0000256" key="8">
    <source>
        <dbReference type="ARBA" id="ARBA00023069"/>
    </source>
</evidence>
<accession>A0A2P4X5K3</accession>
<dbReference type="InterPro" id="IPR042222">
    <property type="entry name" value="Dynein_2_N"/>
</dbReference>
<keyword evidence="3" id="KW-0493">Microtubule</keyword>
<dbReference type="Pfam" id="PF08393">
    <property type="entry name" value="DHC_N2"/>
    <property type="match status" value="1"/>
</dbReference>
<dbReference type="OrthoDB" id="447173at2759"/>
<dbReference type="PANTHER" id="PTHR45703:SF1">
    <property type="entry name" value="DYNEINS HEAVY CHAIN"/>
    <property type="match status" value="1"/>
</dbReference>
<evidence type="ECO:0000256" key="3">
    <source>
        <dbReference type="ARBA" id="ARBA00022701"/>
    </source>
</evidence>
<evidence type="ECO:0000256" key="5">
    <source>
        <dbReference type="ARBA" id="ARBA00022840"/>
    </source>
</evidence>
<name>A0A2P4X5K3_9STRA</name>
<gene>
    <name evidence="13" type="ORF">PHPALM_30251</name>
</gene>
<evidence type="ECO:0000256" key="2">
    <source>
        <dbReference type="ARBA" id="ARBA00022490"/>
    </source>
</evidence>
<dbReference type="GO" id="GO:0051959">
    <property type="term" value="F:dynein light intermediate chain binding"/>
    <property type="evidence" value="ECO:0007669"/>
    <property type="project" value="InterPro"/>
</dbReference>
<comment type="subcellular location">
    <subcellularLocation>
        <location evidence="1">Cytoplasm</location>
        <location evidence="1">Cytoskeleton</location>
        <location evidence="1">Cilium axoneme</location>
    </subcellularLocation>
</comment>
<evidence type="ECO:0000313" key="14">
    <source>
        <dbReference type="Proteomes" id="UP000237271"/>
    </source>
</evidence>
<dbReference type="GO" id="GO:0005874">
    <property type="term" value="C:microtubule"/>
    <property type="evidence" value="ECO:0007669"/>
    <property type="project" value="UniProtKB-KW"/>
</dbReference>
<keyword evidence="2" id="KW-0963">Cytoplasm</keyword>
<keyword evidence="14" id="KW-1185">Reference proteome</keyword>
<evidence type="ECO:0000256" key="7">
    <source>
        <dbReference type="ARBA" id="ARBA00023054"/>
    </source>
</evidence>
<evidence type="ECO:0000256" key="1">
    <source>
        <dbReference type="ARBA" id="ARBA00004430"/>
    </source>
</evidence>
<keyword evidence="6" id="KW-0243">Dynein</keyword>
<evidence type="ECO:0000256" key="11">
    <source>
        <dbReference type="ARBA" id="ARBA00023273"/>
    </source>
</evidence>
<proteinExistence type="predicted"/>
<dbReference type="InterPro" id="IPR013602">
    <property type="entry name" value="Dynein_heavy_linker"/>
</dbReference>
<protein>
    <recommendedName>
        <fullName evidence="12">Dynein heavy chain linker domain-containing protein</fullName>
    </recommendedName>
</protein>
<dbReference type="PANTHER" id="PTHR45703">
    <property type="entry name" value="DYNEIN HEAVY CHAIN"/>
    <property type="match status" value="1"/>
</dbReference>
<keyword evidence="10" id="KW-0206">Cytoskeleton</keyword>
<evidence type="ECO:0000256" key="4">
    <source>
        <dbReference type="ARBA" id="ARBA00022741"/>
    </source>
</evidence>
<keyword evidence="4" id="KW-0547">Nucleotide-binding</keyword>
<evidence type="ECO:0000256" key="6">
    <source>
        <dbReference type="ARBA" id="ARBA00023017"/>
    </source>
</evidence>
<comment type="caution">
    <text evidence="13">The sequence shown here is derived from an EMBL/GenBank/DDBJ whole genome shotgun (WGS) entry which is preliminary data.</text>
</comment>
<keyword evidence="7" id="KW-0175">Coiled coil</keyword>
<feature type="domain" description="Dynein heavy chain linker" evidence="12">
    <location>
        <begin position="3"/>
        <end position="197"/>
    </location>
</feature>
<dbReference type="EMBL" id="NCKW01016714">
    <property type="protein sequence ID" value="POM60837.1"/>
    <property type="molecule type" value="Genomic_DNA"/>
</dbReference>
<dbReference type="GO" id="GO:0007018">
    <property type="term" value="P:microtubule-based movement"/>
    <property type="evidence" value="ECO:0007669"/>
    <property type="project" value="InterPro"/>
</dbReference>
<dbReference type="GO" id="GO:0030286">
    <property type="term" value="C:dynein complex"/>
    <property type="evidence" value="ECO:0007669"/>
    <property type="project" value="UniProtKB-KW"/>
</dbReference>
<dbReference type="GO" id="GO:0045505">
    <property type="term" value="F:dynein intermediate chain binding"/>
    <property type="evidence" value="ECO:0007669"/>
    <property type="project" value="InterPro"/>
</dbReference>
<dbReference type="Proteomes" id="UP000237271">
    <property type="component" value="Unassembled WGS sequence"/>
</dbReference>
<evidence type="ECO:0000259" key="12">
    <source>
        <dbReference type="Pfam" id="PF08393"/>
    </source>
</evidence>
<reference evidence="13 14" key="1">
    <citation type="journal article" date="2017" name="Genome Biol. Evol.">
        <title>Phytophthora megakarya and P. palmivora, closely related causal agents of cacao black pod rot, underwent increases in genome sizes and gene numbers by different mechanisms.</title>
        <authorList>
            <person name="Ali S.S."/>
            <person name="Shao J."/>
            <person name="Lary D.J."/>
            <person name="Kronmiller B."/>
            <person name="Shen D."/>
            <person name="Strem M.D."/>
            <person name="Amoako-Attah I."/>
            <person name="Akrofi A.Y."/>
            <person name="Begoude B.A."/>
            <person name="Ten Hoopen G.M."/>
            <person name="Coulibaly K."/>
            <person name="Kebe B.I."/>
            <person name="Melnick R.L."/>
            <person name="Guiltinan M.J."/>
            <person name="Tyler B.M."/>
            <person name="Meinhardt L.W."/>
            <person name="Bailey B.A."/>
        </authorList>
    </citation>
    <scope>NUCLEOTIDE SEQUENCE [LARGE SCALE GENOMIC DNA]</scope>
    <source>
        <strain evidence="14">sbr112.9</strain>
    </source>
</reference>
<keyword evidence="5" id="KW-0067">ATP-binding</keyword>
<dbReference type="AlphaFoldDB" id="A0A2P4X5K3"/>
<keyword evidence="8" id="KW-0969">Cilium</keyword>